<sequence>MPLALEITLILVLVALAVGLLPLFHQLRLTAKGLNAFLLSTTKDLSQIAEDVHASRLRMDHLAGTLQLTLVEISVFAKSVGEVGTKVKELHTEFRNSLESTTRIVGSVMGGIGAVLAFLKNQKSPETPEQEHHHERT</sequence>
<protein>
    <recommendedName>
        <fullName evidence="4">DUF948 domain-containing protein</fullName>
    </recommendedName>
</protein>
<reference evidence="2" key="1">
    <citation type="submission" date="2020-10" db="EMBL/GenBank/DDBJ databases">
        <title>Connecting structure to function with the recovery of over 1000 high-quality activated sludge metagenome-assembled genomes encoding full-length rRNA genes using long-read sequencing.</title>
        <authorList>
            <person name="Singleton C.M."/>
            <person name="Petriglieri F."/>
            <person name="Kristensen J.M."/>
            <person name="Kirkegaard R.H."/>
            <person name="Michaelsen T.Y."/>
            <person name="Andersen M.H."/>
            <person name="Karst S.M."/>
            <person name="Dueholm M.S."/>
            <person name="Nielsen P.H."/>
            <person name="Albertsen M."/>
        </authorList>
    </citation>
    <scope>NUCLEOTIDE SEQUENCE</scope>
    <source>
        <strain evidence="2">Skiv_18-Q3-R9-52_MAXAC.067</strain>
    </source>
</reference>
<evidence type="ECO:0000313" key="3">
    <source>
        <dbReference type="Proteomes" id="UP000886657"/>
    </source>
</evidence>
<keyword evidence="1" id="KW-0472">Membrane</keyword>
<evidence type="ECO:0008006" key="4">
    <source>
        <dbReference type="Google" id="ProtNLM"/>
    </source>
</evidence>
<keyword evidence="1" id="KW-1133">Transmembrane helix</keyword>
<evidence type="ECO:0000256" key="1">
    <source>
        <dbReference type="SAM" id="Phobius"/>
    </source>
</evidence>
<gene>
    <name evidence="2" type="ORF">IPP58_14520</name>
</gene>
<feature type="transmembrane region" description="Helical" evidence="1">
    <location>
        <begin position="6"/>
        <end position="24"/>
    </location>
</feature>
<name>A0A9D7XIV4_9BACT</name>
<proteinExistence type="predicted"/>
<evidence type="ECO:0000313" key="2">
    <source>
        <dbReference type="EMBL" id="MBK9797672.1"/>
    </source>
</evidence>
<dbReference type="AlphaFoldDB" id="A0A9D7XIV4"/>
<keyword evidence="1" id="KW-0812">Transmembrane</keyword>
<accession>A0A9D7XIV4</accession>
<dbReference type="Proteomes" id="UP000886657">
    <property type="component" value="Unassembled WGS sequence"/>
</dbReference>
<comment type="caution">
    <text evidence="2">The sequence shown here is derived from an EMBL/GenBank/DDBJ whole genome shotgun (WGS) entry which is preliminary data.</text>
</comment>
<dbReference type="EMBL" id="JADKIO010000011">
    <property type="protein sequence ID" value="MBK9797672.1"/>
    <property type="molecule type" value="Genomic_DNA"/>
</dbReference>
<organism evidence="2 3">
    <name type="scientific">Candidatus Geothrix skivensis</name>
    <dbReference type="NCBI Taxonomy" id="2954439"/>
    <lineage>
        <taxon>Bacteria</taxon>
        <taxon>Pseudomonadati</taxon>
        <taxon>Acidobacteriota</taxon>
        <taxon>Holophagae</taxon>
        <taxon>Holophagales</taxon>
        <taxon>Holophagaceae</taxon>
        <taxon>Geothrix</taxon>
    </lineage>
</organism>